<comment type="caution">
    <text evidence="1">The sequence shown here is derived from an EMBL/GenBank/DDBJ whole genome shotgun (WGS) entry which is preliminary data.</text>
</comment>
<name>A0AAD4MMR0_9BILA</name>
<accession>A0AAD4MMR0</accession>
<dbReference type="Proteomes" id="UP001201812">
    <property type="component" value="Unassembled WGS sequence"/>
</dbReference>
<gene>
    <name evidence="1" type="ORF">DdX_16645</name>
</gene>
<protein>
    <submittedName>
        <fullName evidence="1">Uncharacterized protein</fullName>
    </submittedName>
</protein>
<organism evidence="1 2">
    <name type="scientific">Ditylenchus destructor</name>
    <dbReference type="NCBI Taxonomy" id="166010"/>
    <lineage>
        <taxon>Eukaryota</taxon>
        <taxon>Metazoa</taxon>
        <taxon>Ecdysozoa</taxon>
        <taxon>Nematoda</taxon>
        <taxon>Chromadorea</taxon>
        <taxon>Rhabditida</taxon>
        <taxon>Tylenchina</taxon>
        <taxon>Tylenchomorpha</taxon>
        <taxon>Sphaerularioidea</taxon>
        <taxon>Anguinidae</taxon>
        <taxon>Anguininae</taxon>
        <taxon>Ditylenchus</taxon>
    </lineage>
</organism>
<sequence>MIQDPYFLLNPHTIKDYKGLYAVKVIEIYTDYRIDPKSWLEFLEEPGVKPVVVWRVRQERITNILYHLCKGFSSAVSPNPFKIVFAELDKELTEFKETNNTSGEILELKKGLPAEYCKQADSFYYYMLERSSI</sequence>
<dbReference type="AlphaFoldDB" id="A0AAD4MMR0"/>
<dbReference type="EMBL" id="JAKKPZ010000142">
    <property type="protein sequence ID" value="KAI1700537.1"/>
    <property type="molecule type" value="Genomic_DNA"/>
</dbReference>
<reference evidence="1" key="1">
    <citation type="submission" date="2022-01" db="EMBL/GenBank/DDBJ databases">
        <title>Genome Sequence Resource for Two Populations of Ditylenchus destructor, the Migratory Endoparasitic Phytonematode.</title>
        <authorList>
            <person name="Zhang H."/>
            <person name="Lin R."/>
            <person name="Xie B."/>
        </authorList>
    </citation>
    <scope>NUCLEOTIDE SEQUENCE</scope>
    <source>
        <strain evidence="1">BazhouSP</strain>
    </source>
</reference>
<proteinExistence type="predicted"/>
<evidence type="ECO:0000313" key="2">
    <source>
        <dbReference type="Proteomes" id="UP001201812"/>
    </source>
</evidence>
<keyword evidence="2" id="KW-1185">Reference proteome</keyword>
<evidence type="ECO:0000313" key="1">
    <source>
        <dbReference type="EMBL" id="KAI1700537.1"/>
    </source>
</evidence>